<evidence type="ECO:0000313" key="1">
    <source>
        <dbReference type="EMBL" id="KAI9508980.1"/>
    </source>
</evidence>
<sequence>MSPSSTTATVTLCNSAPPSMTGAIACPSPVKRLTNTSFAGLPEEITVRILECCDFSGVLACQLTCHALRDVVASSTRLRYKLALSEHRMCDGTFSELSAAHKLVLLTAHIAAWQSLESIPPERASMLLGWSAPMAVSGNVIVFSKRVRPDGPIEAEEPALVLLVLRVPSALRRIEAAHWSLALPANVSALCIDSSQDLLIYVFDCKFYVCTLSTAAVHSLVEHAGSFSMWNGSRRGDVFNLCVHGDFVAAGTRVYFISVWNWKTGQFVSDQKSEVHFSSFCFLDEHQILYAASNQDSIYVYDVRRPAMDRQQQQPQLQKGQVSGTEMGPVRFQLALPSLERATMSRYIQICHNALPTGKVELWQGSSSGSAPPFYADPRERLIVLRLVTSPVERGEERFELHVPARALLEHAAAVGRCRRGDKGEAVLSWSAWGDAARVTPLRRLPYAMQAQMVAYGMRVVSHPPDWDERRVARRLVPPASGKETRRSGGRNARCESGGGETRRVVGWDTAGREAARGGGEQGGSLERALRGRAAVVQARFVFEHDHACVLVRPLGGTLASVTSPWRALHPCGTHIQVTRREKALSRGAAAHQDGPQRV</sequence>
<dbReference type="EMBL" id="JAGFNK010000075">
    <property type="protein sequence ID" value="KAI9508980.1"/>
    <property type="molecule type" value="Genomic_DNA"/>
</dbReference>
<comment type="caution">
    <text evidence="1">The sequence shown here is derived from an EMBL/GenBank/DDBJ whole genome shotgun (WGS) entry which is preliminary data.</text>
</comment>
<keyword evidence="2" id="KW-1185">Reference proteome</keyword>
<evidence type="ECO:0000313" key="2">
    <source>
        <dbReference type="Proteomes" id="UP001207468"/>
    </source>
</evidence>
<proteinExistence type="predicted"/>
<organism evidence="1 2">
    <name type="scientific">Russula earlei</name>
    <dbReference type="NCBI Taxonomy" id="71964"/>
    <lineage>
        <taxon>Eukaryota</taxon>
        <taxon>Fungi</taxon>
        <taxon>Dikarya</taxon>
        <taxon>Basidiomycota</taxon>
        <taxon>Agaricomycotina</taxon>
        <taxon>Agaricomycetes</taxon>
        <taxon>Russulales</taxon>
        <taxon>Russulaceae</taxon>
        <taxon>Russula</taxon>
    </lineage>
</organism>
<accession>A0ACC0UCB8</accession>
<protein>
    <submittedName>
        <fullName evidence="1">Uncharacterized protein</fullName>
    </submittedName>
</protein>
<gene>
    <name evidence="1" type="ORF">F5148DRAFT_1367474</name>
</gene>
<reference evidence="1" key="1">
    <citation type="submission" date="2021-03" db="EMBL/GenBank/DDBJ databases">
        <title>Evolutionary priming and transition to the ectomycorrhizal habit in an iconic lineage of mushroom-forming fungi: is preadaptation a requirement?</title>
        <authorList>
            <consortium name="DOE Joint Genome Institute"/>
            <person name="Looney B.P."/>
            <person name="Miyauchi S."/>
            <person name="Morin E."/>
            <person name="Drula E."/>
            <person name="Courty P.E."/>
            <person name="Chicoki N."/>
            <person name="Fauchery L."/>
            <person name="Kohler A."/>
            <person name="Kuo A."/>
            <person name="LaButti K."/>
            <person name="Pangilinan J."/>
            <person name="Lipzen A."/>
            <person name="Riley R."/>
            <person name="Andreopoulos W."/>
            <person name="He G."/>
            <person name="Johnson J."/>
            <person name="Barry K.W."/>
            <person name="Grigoriev I.V."/>
            <person name="Nagy L."/>
            <person name="Hibbett D."/>
            <person name="Henrissat B."/>
            <person name="Matheny P.B."/>
            <person name="Labbe J."/>
            <person name="Martin A.F."/>
        </authorList>
    </citation>
    <scope>NUCLEOTIDE SEQUENCE</scope>
    <source>
        <strain evidence="1">BPL698</strain>
    </source>
</reference>
<dbReference type="Proteomes" id="UP001207468">
    <property type="component" value="Unassembled WGS sequence"/>
</dbReference>
<name>A0ACC0UCB8_9AGAM</name>